<proteinExistence type="inferred from homology"/>
<dbReference type="CDD" id="cd14859">
    <property type="entry name" value="PMEI_like"/>
    <property type="match status" value="1"/>
</dbReference>
<dbReference type="AlphaFoldDB" id="A0A314LHX0"/>
<protein>
    <submittedName>
        <fullName evidence="5">Invertase inhibitor</fullName>
    </submittedName>
</protein>
<dbReference type="InterPro" id="IPR052421">
    <property type="entry name" value="PCW_Enzyme_Inhibitor"/>
</dbReference>
<reference evidence="5" key="1">
    <citation type="submission" date="2016-11" db="EMBL/GenBank/DDBJ databases">
        <title>The genome of Nicotiana attenuata.</title>
        <authorList>
            <person name="Xu S."/>
            <person name="Brockmoeller T."/>
            <person name="Gaquerel E."/>
            <person name="Navarro A."/>
            <person name="Kuhl H."/>
            <person name="Gase K."/>
            <person name="Ling Z."/>
            <person name="Zhou W."/>
            <person name="Kreitzer C."/>
            <person name="Stanke M."/>
            <person name="Tang H."/>
            <person name="Lyons E."/>
            <person name="Pandey P."/>
            <person name="Pandey S.P."/>
            <person name="Timmermann B."/>
            <person name="Baldwin I.T."/>
        </authorList>
    </citation>
    <scope>NUCLEOTIDE SEQUENCE [LARGE SCALE GENOMIC DNA]</scope>
    <source>
        <strain evidence="5">UT</strain>
    </source>
</reference>
<gene>
    <name evidence="5" type="primary">PLA1_1</name>
    <name evidence="5" type="ORF">A4A49_55405</name>
</gene>
<comment type="caution">
    <text evidence="5">The sequence shown here is derived from an EMBL/GenBank/DDBJ whole genome shotgun (WGS) entry which is preliminary data.</text>
</comment>
<dbReference type="SUPFAM" id="SSF101148">
    <property type="entry name" value="Plant invertase/pectin methylesterase inhibitor"/>
    <property type="match status" value="1"/>
</dbReference>
<dbReference type="PANTHER" id="PTHR36710:SF4">
    <property type="entry name" value="PLANT INVERTASE_PECTIN METHYLESTERASE INHIBITOR SUPERFAMILY PROTEIN"/>
    <property type="match status" value="1"/>
</dbReference>
<dbReference type="Proteomes" id="UP000187609">
    <property type="component" value="Unassembled WGS sequence"/>
</dbReference>
<evidence type="ECO:0000259" key="4">
    <source>
        <dbReference type="SMART" id="SM00856"/>
    </source>
</evidence>
<dbReference type="Gramene" id="OIT40609">
    <property type="protein sequence ID" value="OIT40609"/>
    <property type="gene ID" value="A4A49_55405"/>
</dbReference>
<evidence type="ECO:0000256" key="1">
    <source>
        <dbReference type="ARBA" id="ARBA00022729"/>
    </source>
</evidence>
<keyword evidence="1" id="KW-0732">Signal</keyword>
<dbReference type="NCBIfam" id="TIGR01614">
    <property type="entry name" value="PME_inhib"/>
    <property type="match status" value="1"/>
</dbReference>
<keyword evidence="6" id="KW-1185">Reference proteome</keyword>
<evidence type="ECO:0000256" key="3">
    <source>
        <dbReference type="ARBA" id="ARBA00038471"/>
    </source>
</evidence>
<dbReference type="SMART" id="SM00856">
    <property type="entry name" value="PMEI"/>
    <property type="match status" value="1"/>
</dbReference>
<dbReference type="SMR" id="A0A314LHX0"/>
<evidence type="ECO:0000313" key="5">
    <source>
        <dbReference type="EMBL" id="OIT40609.1"/>
    </source>
</evidence>
<dbReference type="PANTHER" id="PTHR36710">
    <property type="entry name" value="PECTINESTERASE INHIBITOR-LIKE"/>
    <property type="match status" value="1"/>
</dbReference>
<dbReference type="GO" id="GO:0004857">
    <property type="term" value="F:enzyme inhibitor activity"/>
    <property type="evidence" value="ECO:0007669"/>
    <property type="project" value="InterPro"/>
</dbReference>
<dbReference type="Gene3D" id="1.20.140.40">
    <property type="entry name" value="Invertase/pectin methylesterase inhibitor family protein"/>
    <property type="match status" value="1"/>
</dbReference>
<keyword evidence="2" id="KW-1015">Disulfide bond</keyword>
<accession>A0A314LHX0</accession>
<dbReference type="InterPro" id="IPR006501">
    <property type="entry name" value="Pectinesterase_inhib_dom"/>
</dbReference>
<organism evidence="5 6">
    <name type="scientific">Nicotiana attenuata</name>
    <name type="common">Coyote tobacco</name>
    <dbReference type="NCBI Taxonomy" id="49451"/>
    <lineage>
        <taxon>Eukaryota</taxon>
        <taxon>Viridiplantae</taxon>
        <taxon>Streptophyta</taxon>
        <taxon>Embryophyta</taxon>
        <taxon>Tracheophyta</taxon>
        <taxon>Spermatophyta</taxon>
        <taxon>Magnoliopsida</taxon>
        <taxon>eudicotyledons</taxon>
        <taxon>Gunneridae</taxon>
        <taxon>Pentapetalae</taxon>
        <taxon>asterids</taxon>
        <taxon>lamiids</taxon>
        <taxon>Solanales</taxon>
        <taxon>Solanaceae</taxon>
        <taxon>Nicotianoideae</taxon>
        <taxon>Nicotianeae</taxon>
        <taxon>Nicotiana</taxon>
    </lineage>
</organism>
<dbReference type="STRING" id="49451.A0A314LHX0"/>
<feature type="domain" description="Pectinesterase inhibitor" evidence="4">
    <location>
        <begin position="42"/>
        <end position="187"/>
    </location>
</feature>
<evidence type="ECO:0000256" key="2">
    <source>
        <dbReference type="ARBA" id="ARBA00023157"/>
    </source>
</evidence>
<sequence>MSILYSIKTVHHDTQKINKEEDEFHKNIIVIFFIFLSLVAHSSGDLIEDVCEKSTDYKLCVSSLRADPRSSSADKKGLVRIMLQLSLAKAKDIYNQTLIILKQPTETILKQCLQICRGTYDLAVSRITSSIKYLDENNFDMVNDGISSAMAFSVTCEESFTEQPVRKDPLKARSADFFHFNDATVSLLDLFK</sequence>
<dbReference type="InterPro" id="IPR035513">
    <property type="entry name" value="Invertase/methylesterase_inhib"/>
</dbReference>
<evidence type="ECO:0000313" key="6">
    <source>
        <dbReference type="Proteomes" id="UP000187609"/>
    </source>
</evidence>
<name>A0A314LHX0_NICAT</name>
<dbReference type="Pfam" id="PF04043">
    <property type="entry name" value="PMEI"/>
    <property type="match status" value="1"/>
</dbReference>
<dbReference type="EMBL" id="MJEQ01000013">
    <property type="protein sequence ID" value="OIT40609.1"/>
    <property type="molecule type" value="Genomic_DNA"/>
</dbReference>
<comment type="similarity">
    <text evidence="3">Belongs to the PMEI family.</text>
</comment>